<dbReference type="InterPro" id="IPR050659">
    <property type="entry name" value="Peptidase_M24B"/>
</dbReference>
<dbReference type="InterPro" id="IPR000587">
    <property type="entry name" value="Creatinase_N"/>
</dbReference>
<keyword evidence="6" id="KW-0645">Protease</keyword>
<evidence type="ECO:0000259" key="4">
    <source>
        <dbReference type="Pfam" id="PF00557"/>
    </source>
</evidence>
<proteinExistence type="inferred from homology"/>
<dbReference type="Pfam" id="PF00557">
    <property type="entry name" value="Peptidase_M24"/>
    <property type="match status" value="1"/>
</dbReference>
<comment type="caution">
    <text evidence="6">The sequence shown here is derived from an EMBL/GenBank/DDBJ whole genome shotgun (WGS) entry which is preliminary data.</text>
</comment>
<dbReference type="PROSITE" id="PS00491">
    <property type="entry name" value="PROLINE_PEPTIDASE"/>
    <property type="match status" value="1"/>
</dbReference>
<dbReference type="InterPro" id="IPR000994">
    <property type="entry name" value="Pept_M24"/>
</dbReference>
<dbReference type="Pfam" id="PF01321">
    <property type="entry name" value="Creatinase_N"/>
    <property type="match status" value="1"/>
</dbReference>
<gene>
    <name evidence="6" type="ORF">E6K73_06180</name>
</gene>
<evidence type="ECO:0000256" key="1">
    <source>
        <dbReference type="ARBA" id="ARBA00022723"/>
    </source>
</evidence>
<keyword evidence="1 3" id="KW-0479">Metal-binding</keyword>
<dbReference type="GO" id="GO:0046872">
    <property type="term" value="F:metal ion binding"/>
    <property type="evidence" value="ECO:0007669"/>
    <property type="project" value="UniProtKB-KW"/>
</dbReference>
<feature type="domain" description="Creatinase N-terminal" evidence="5">
    <location>
        <begin position="3"/>
        <end position="83"/>
    </location>
</feature>
<organism evidence="6 7">
    <name type="scientific">Eiseniibacteriota bacterium</name>
    <dbReference type="NCBI Taxonomy" id="2212470"/>
    <lineage>
        <taxon>Bacteria</taxon>
        <taxon>Candidatus Eiseniibacteriota</taxon>
    </lineage>
</organism>
<dbReference type="AlphaFoldDB" id="A0A538SIT1"/>
<dbReference type="GO" id="GO:0004177">
    <property type="term" value="F:aminopeptidase activity"/>
    <property type="evidence" value="ECO:0007669"/>
    <property type="project" value="UniProtKB-KW"/>
</dbReference>
<dbReference type="InterPro" id="IPR036005">
    <property type="entry name" value="Creatinase/aminopeptidase-like"/>
</dbReference>
<name>A0A538SIT1_UNCEI</name>
<dbReference type="Proteomes" id="UP000320184">
    <property type="component" value="Unassembled WGS sequence"/>
</dbReference>
<keyword evidence="6" id="KW-0031">Aminopeptidase</keyword>
<dbReference type="EMBL" id="VBOT01000075">
    <property type="protein sequence ID" value="TMQ51284.1"/>
    <property type="molecule type" value="Genomic_DNA"/>
</dbReference>
<reference evidence="6 7" key="1">
    <citation type="journal article" date="2019" name="Nat. Microbiol.">
        <title>Mediterranean grassland soil C-N compound turnover is dependent on rainfall and depth, and is mediated by genomically divergent microorganisms.</title>
        <authorList>
            <person name="Diamond S."/>
            <person name="Andeer P.F."/>
            <person name="Li Z."/>
            <person name="Crits-Christoph A."/>
            <person name="Burstein D."/>
            <person name="Anantharaman K."/>
            <person name="Lane K.R."/>
            <person name="Thomas B.C."/>
            <person name="Pan C."/>
            <person name="Northen T.R."/>
            <person name="Banfield J.F."/>
        </authorList>
    </citation>
    <scope>NUCLEOTIDE SEQUENCE [LARGE SCALE GENOMIC DNA]</scope>
    <source>
        <strain evidence="6">WS_3</strain>
    </source>
</reference>
<dbReference type="Gene3D" id="3.90.230.10">
    <property type="entry name" value="Creatinase/methionine aminopeptidase superfamily"/>
    <property type="match status" value="1"/>
</dbReference>
<dbReference type="InterPro" id="IPR001131">
    <property type="entry name" value="Peptidase_M24B_aminopep-P_CS"/>
</dbReference>
<accession>A0A538SIT1</accession>
<evidence type="ECO:0000259" key="5">
    <source>
        <dbReference type="Pfam" id="PF01321"/>
    </source>
</evidence>
<sequence length="407" mass="44469">MRQDLDRLMKEQGLAGLVVFAYDRYSPAMYYATGQKLHFGVYFRTADGGAHLIHDPMERDQAAQVGCDHSSFPQHRLNQLIDQEGHPARGFGRLIADGCATLGMRGRVAIFGELAAGFAHTLLARALEVSPALEIDARHPDIMALARMTKDPAEIEAIRRAAKGAVAAIERLRDFLRSLHRDGEHFRHNGSGPVALGEIRRLLQSEFLAHGLAEDGESIVSQGRDAGVPHNRGNDADLLRAGTPLLIDIFPCEAGGGYHSDLTRTFCLGKPPEELKKLYADVHDAFHLGMEKLEIGAPCRAIQEEVCGLFEQRGHATTRSRDGTEEGYVHGLGHGVGLSVHEAPRLGGPASNLQRLEHGMVITVEPGLYYPSRGLGVRIEDLVLAHPDGRFENLTPASYELEIEPEG</sequence>
<evidence type="ECO:0000313" key="7">
    <source>
        <dbReference type="Proteomes" id="UP000320184"/>
    </source>
</evidence>
<dbReference type="SUPFAM" id="SSF55920">
    <property type="entry name" value="Creatinase/aminopeptidase"/>
    <property type="match status" value="1"/>
</dbReference>
<evidence type="ECO:0000256" key="2">
    <source>
        <dbReference type="ARBA" id="ARBA00022801"/>
    </source>
</evidence>
<feature type="domain" description="Peptidase M24" evidence="4">
    <location>
        <begin position="156"/>
        <end position="385"/>
    </location>
</feature>
<evidence type="ECO:0000313" key="6">
    <source>
        <dbReference type="EMBL" id="TMQ51284.1"/>
    </source>
</evidence>
<keyword evidence="2" id="KW-0378">Hydrolase</keyword>
<protein>
    <submittedName>
        <fullName evidence="6">Aminopeptidase P family protein</fullName>
    </submittedName>
</protein>
<dbReference type="PANTHER" id="PTHR46112:SF2">
    <property type="entry name" value="XAA-PRO AMINOPEPTIDASE P-RELATED"/>
    <property type="match status" value="1"/>
</dbReference>
<dbReference type="PANTHER" id="PTHR46112">
    <property type="entry name" value="AMINOPEPTIDASE"/>
    <property type="match status" value="1"/>
</dbReference>
<evidence type="ECO:0000256" key="3">
    <source>
        <dbReference type="RuleBase" id="RU000590"/>
    </source>
</evidence>
<comment type="similarity">
    <text evidence="3">Belongs to the peptidase M24B family.</text>
</comment>